<dbReference type="InterPro" id="IPR001619">
    <property type="entry name" value="Sec1-like"/>
</dbReference>
<feature type="region of interest" description="Disordered" evidence="2">
    <location>
        <begin position="644"/>
        <end position="673"/>
    </location>
</feature>
<dbReference type="InterPro" id="IPR043154">
    <property type="entry name" value="Sec-1-like_dom1"/>
</dbReference>
<dbReference type="Pfam" id="PF00995">
    <property type="entry name" value="Sec1"/>
    <property type="match status" value="1"/>
</dbReference>
<reference evidence="3 4" key="1">
    <citation type="submission" date="2019-08" db="EMBL/GenBank/DDBJ databases">
        <title>The genome of the soybean aphid Biotype 1, its phylome, world population structure and adaptation to the North American continent.</title>
        <authorList>
            <person name="Giordano R."/>
            <person name="Donthu R.K."/>
            <person name="Hernandez A.G."/>
            <person name="Wright C.L."/>
            <person name="Zimin A.V."/>
        </authorList>
    </citation>
    <scope>NUCLEOTIDE SEQUENCE [LARGE SCALE GENOMIC DNA]</scope>
    <source>
        <tissue evidence="3">Whole aphids</tissue>
    </source>
</reference>
<comment type="similarity">
    <text evidence="1">Belongs to the STXBP/unc-18/SEC1 family.</text>
</comment>
<proteinExistence type="inferred from homology"/>
<dbReference type="OrthoDB" id="10262528at2759"/>
<dbReference type="Proteomes" id="UP000475862">
    <property type="component" value="Unassembled WGS sequence"/>
</dbReference>
<evidence type="ECO:0000313" key="3">
    <source>
        <dbReference type="EMBL" id="KAE9526915.1"/>
    </source>
</evidence>
<dbReference type="InterPro" id="IPR036045">
    <property type="entry name" value="Sec1-like_sf"/>
</dbReference>
<comment type="caution">
    <text evidence="3">The sequence shown here is derived from an EMBL/GenBank/DDBJ whole genome shotgun (WGS) entry which is preliminary data.</text>
</comment>
<name>A0A6G0T8T7_APHGL</name>
<organism evidence="3 4">
    <name type="scientific">Aphis glycines</name>
    <name type="common">Soybean aphid</name>
    <dbReference type="NCBI Taxonomy" id="307491"/>
    <lineage>
        <taxon>Eukaryota</taxon>
        <taxon>Metazoa</taxon>
        <taxon>Ecdysozoa</taxon>
        <taxon>Arthropoda</taxon>
        <taxon>Hexapoda</taxon>
        <taxon>Insecta</taxon>
        <taxon>Pterygota</taxon>
        <taxon>Neoptera</taxon>
        <taxon>Paraneoptera</taxon>
        <taxon>Hemiptera</taxon>
        <taxon>Sternorrhyncha</taxon>
        <taxon>Aphidomorpha</taxon>
        <taxon>Aphidoidea</taxon>
        <taxon>Aphididae</taxon>
        <taxon>Aphidini</taxon>
        <taxon>Aphis</taxon>
        <taxon>Aphis</taxon>
    </lineage>
</organism>
<dbReference type="Gene3D" id="1.25.40.850">
    <property type="match status" value="1"/>
</dbReference>
<keyword evidence="4" id="KW-1185">Reference proteome</keyword>
<dbReference type="InterPro" id="IPR043127">
    <property type="entry name" value="Sec-1-like_dom3a"/>
</dbReference>
<gene>
    <name evidence="3" type="ORF">AGLY_013563</name>
</gene>
<dbReference type="Gene3D" id="3.40.50.1910">
    <property type="match status" value="1"/>
</dbReference>
<accession>A0A6G0T8T7</accession>
<dbReference type="GO" id="GO:0016192">
    <property type="term" value="P:vesicle-mediated transport"/>
    <property type="evidence" value="ECO:0007669"/>
    <property type="project" value="InterPro"/>
</dbReference>
<sequence>MFDNKMLNAFPQISHTNLINILKDMPGPKDLVVEHRLFKPLEMFIDMKSLRLYGVEKVYKLQESVNPITNRQCVFLVSSNLPATKIICDLINSCLSMKSLAEDIIKIILVPRSLITIEKQFEEEGVYGYIQIFEFQWDFIHLGDSLLSLEMIDFYKNVFVEENQSLLIPVAKALWTAFMVFGFPKTVCVNGKSSTAVYKLLNRFFTERGKPNINNQSCFCILDRDFDYASVLLTPCTYASLLDQVVGIQNGIVEIKKNDGTTSIKNLCNPDETYEYVKYKQFGDVLNYWKSKSKELQDKLEKSKKLQLDEMKQYVTQELQSVLMSKKNLTFHIDASEVVSKVIGDKFIDYITLEKNMLENRSRKENLNCIEDLLAFGKGSANNILQLICLFSQSQDGFTTIELNNIKTKFLHQYGFKYFETFHVLEKMNLIVKQDNNSVFNSNLNKIISINKTKQIMQNMMQKLRLVDDSEHCMSAAFGGSYVPAIGKIIEIMCKEEMPEEEIVKLLSNYSFQVNDFKTGIKTIYVMVIGVDIKYHINGSSKIGNSLLVLAGILPGARAVNLSNFTGHLSLIPGDELKQNFSSPPLTVNELMLLFVANAKGNNRVQVSKVAIDALDIHSPYLQQRPFHLDSQARHRCQQRPPWLREYGHGQSKSSDTSVSVAGRPPKRQRPLRTGVHIKTRLILRLCGV</sequence>
<protein>
    <submittedName>
        <fullName evidence="3">Uncharacterized protein</fullName>
    </submittedName>
</protein>
<dbReference type="EMBL" id="VYZN01000054">
    <property type="protein sequence ID" value="KAE9526915.1"/>
    <property type="molecule type" value="Genomic_DNA"/>
</dbReference>
<dbReference type="SUPFAM" id="SSF56815">
    <property type="entry name" value="Sec1/munc18-like (SM) proteins"/>
    <property type="match status" value="1"/>
</dbReference>
<dbReference type="AlphaFoldDB" id="A0A6G0T8T7"/>
<evidence type="ECO:0000256" key="2">
    <source>
        <dbReference type="SAM" id="MobiDB-lite"/>
    </source>
</evidence>
<dbReference type="InterPro" id="IPR043155">
    <property type="entry name" value="VPS33_dom3b"/>
</dbReference>
<dbReference type="Gene3D" id="3.40.50.2060">
    <property type="match status" value="1"/>
</dbReference>
<dbReference type="PANTHER" id="PTHR11679">
    <property type="entry name" value="VESICLE PROTEIN SORTING-ASSOCIATED"/>
    <property type="match status" value="1"/>
</dbReference>
<dbReference type="InterPro" id="IPR027482">
    <property type="entry name" value="Sec1-like_dom2"/>
</dbReference>
<evidence type="ECO:0000256" key="1">
    <source>
        <dbReference type="ARBA" id="ARBA00009884"/>
    </source>
</evidence>
<dbReference type="Gene3D" id="3.90.830.10">
    <property type="entry name" value="Syntaxin Binding Protein 1, Chain A, domain 2"/>
    <property type="match status" value="1"/>
</dbReference>
<feature type="compositionally biased region" description="Polar residues" evidence="2">
    <location>
        <begin position="651"/>
        <end position="660"/>
    </location>
</feature>
<evidence type="ECO:0000313" key="4">
    <source>
        <dbReference type="Proteomes" id="UP000475862"/>
    </source>
</evidence>